<dbReference type="EMBL" id="QPFP01000491">
    <property type="protein sequence ID" value="TEB09756.1"/>
    <property type="molecule type" value="Genomic_DNA"/>
</dbReference>
<name>A0A4Y7RLQ6_COPMI</name>
<feature type="compositionally biased region" description="Low complexity" evidence="1">
    <location>
        <begin position="26"/>
        <end position="49"/>
    </location>
</feature>
<comment type="caution">
    <text evidence="2">The sequence shown here is derived from an EMBL/GenBank/DDBJ whole genome shotgun (WGS) entry which is preliminary data.</text>
</comment>
<keyword evidence="3" id="KW-1185">Reference proteome</keyword>
<feature type="compositionally biased region" description="Low complexity" evidence="1">
    <location>
        <begin position="61"/>
        <end position="70"/>
    </location>
</feature>
<gene>
    <name evidence="2" type="ORF">FA13DRAFT_1806513</name>
</gene>
<dbReference type="Proteomes" id="UP000298030">
    <property type="component" value="Unassembled WGS sequence"/>
</dbReference>
<evidence type="ECO:0000313" key="2">
    <source>
        <dbReference type="EMBL" id="TEB09756.1"/>
    </source>
</evidence>
<protein>
    <submittedName>
        <fullName evidence="2">Uncharacterized protein</fullName>
    </submittedName>
</protein>
<evidence type="ECO:0000256" key="1">
    <source>
        <dbReference type="SAM" id="MobiDB-lite"/>
    </source>
</evidence>
<proteinExistence type="predicted"/>
<organism evidence="2 3">
    <name type="scientific">Coprinellus micaceus</name>
    <name type="common">Glistening ink-cap mushroom</name>
    <name type="synonym">Coprinus micaceus</name>
    <dbReference type="NCBI Taxonomy" id="71717"/>
    <lineage>
        <taxon>Eukaryota</taxon>
        <taxon>Fungi</taxon>
        <taxon>Dikarya</taxon>
        <taxon>Basidiomycota</taxon>
        <taxon>Agaricomycotina</taxon>
        <taxon>Agaricomycetes</taxon>
        <taxon>Agaricomycetidae</taxon>
        <taxon>Agaricales</taxon>
        <taxon>Agaricineae</taxon>
        <taxon>Psathyrellaceae</taxon>
        <taxon>Coprinellus</taxon>
    </lineage>
</organism>
<sequence length="198" mass="21285">MPGTPGILHAVPTTPPTTPGAGQQHIPVQVIAAPVPIPAAQHRSSSKPSPRGPRTRGGGSSSRRPTYPGGYTPYQAMAFPPPQLYFQGTPPTPTSAAMPTATPQQQQQPQFIQYVPVQVLPGAFKQRLLPCYRWLNPITTVVSHTAGRIHSSSHSSLKIGEPATPLDLGFLISVVFLLCSDNIAFYTLDMMAYVHQSR</sequence>
<reference evidence="2 3" key="1">
    <citation type="journal article" date="2019" name="Nat. Ecol. Evol.">
        <title>Megaphylogeny resolves global patterns of mushroom evolution.</title>
        <authorList>
            <person name="Varga T."/>
            <person name="Krizsan K."/>
            <person name="Foldi C."/>
            <person name="Dima B."/>
            <person name="Sanchez-Garcia M."/>
            <person name="Sanchez-Ramirez S."/>
            <person name="Szollosi G.J."/>
            <person name="Szarkandi J.G."/>
            <person name="Papp V."/>
            <person name="Albert L."/>
            <person name="Andreopoulos W."/>
            <person name="Angelini C."/>
            <person name="Antonin V."/>
            <person name="Barry K.W."/>
            <person name="Bougher N.L."/>
            <person name="Buchanan P."/>
            <person name="Buyck B."/>
            <person name="Bense V."/>
            <person name="Catcheside P."/>
            <person name="Chovatia M."/>
            <person name="Cooper J."/>
            <person name="Damon W."/>
            <person name="Desjardin D."/>
            <person name="Finy P."/>
            <person name="Geml J."/>
            <person name="Haridas S."/>
            <person name="Hughes K."/>
            <person name="Justo A."/>
            <person name="Karasinski D."/>
            <person name="Kautmanova I."/>
            <person name="Kiss B."/>
            <person name="Kocsube S."/>
            <person name="Kotiranta H."/>
            <person name="LaButti K.M."/>
            <person name="Lechner B.E."/>
            <person name="Liimatainen K."/>
            <person name="Lipzen A."/>
            <person name="Lukacs Z."/>
            <person name="Mihaltcheva S."/>
            <person name="Morgado L.N."/>
            <person name="Niskanen T."/>
            <person name="Noordeloos M.E."/>
            <person name="Ohm R.A."/>
            <person name="Ortiz-Santana B."/>
            <person name="Ovrebo C."/>
            <person name="Racz N."/>
            <person name="Riley R."/>
            <person name="Savchenko A."/>
            <person name="Shiryaev A."/>
            <person name="Soop K."/>
            <person name="Spirin V."/>
            <person name="Szebenyi C."/>
            <person name="Tomsovsky M."/>
            <person name="Tulloss R.E."/>
            <person name="Uehling J."/>
            <person name="Grigoriev I.V."/>
            <person name="Vagvolgyi C."/>
            <person name="Papp T."/>
            <person name="Martin F.M."/>
            <person name="Miettinen O."/>
            <person name="Hibbett D.S."/>
            <person name="Nagy L.G."/>
        </authorList>
    </citation>
    <scope>NUCLEOTIDE SEQUENCE [LARGE SCALE GENOMIC DNA]</scope>
    <source>
        <strain evidence="2 3">FP101781</strain>
    </source>
</reference>
<accession>A0A4Y7RLQ6</accession>
<dbReference type="AlphaFoldDB" id="A0A4Y7RLQ6"/>
<evidence type="ECO:0000313" key="3">
    <source>
        <dbReference type="Proteomes" id="UP000298030"/>
    </source>
</evidence>
<feature type="region of interest" description="Disordered" evidence="1">
    <location>
        <begin position="1"/>
        <end position="73"/>
    </location>
</feature>